<evidence type="ECO:0000256" key="1">
    <source>
        <dbReference type="SAM" id="SignalP"/>
    </source>
</evidence>
<dbReference type="RefSeq" id="WP_141701912.1">
    <property type="nucleotide sequence ID" value="NZ_LPWE01000004.1"/>
</dbReference>
<accession>A0A1E3VSJ0</accession>
<protein>
    <recommendedName>
        <fullName evidence="4">Dickkopf N-terminal cysteine-rich domain-containing protein</fullName>
    </recommendedName>
</protein>
<feature type="chain" id="PRO_5009138534" description="Dickkopf N-terminal cysteine-rich domain-containing protein" evidence="1">
    <location>
        <begin position="19"/>
        <end position="88"/>
    </location>
</feature>
<organism evidence="2 3">
    <name type="scientific">Methyloceanibacter stevinii</name>
    <dbReference type="NCBI Taxonomy" id="1774970"/>
    <lineage>
        <taxon>Bacteria</taxon>
        <taxon>Pseudomonadati</taxon>
        <taxon>Pseudomonadota</taxon>
        <taxon>Alphaproteobacteria</taxon>
        <taxon>Hyphomicrobiales</taxon>
        <taxon>Hyphomicrobiaceae</taxon>
        <taxon>Methyloceanibacter</taxon>
    </lineage>
</organism>
<dbReference type="AlphaFoldDB" id="A0A1E3VSJ0"/>
<dbReference type="EMBL" id="LPWE01000004">
    <property type="protein sequence ID" value="ODR96498.1"/>
    <property type="molecule type" value="Genomic_DNA"/>
</dbReference>
<reference evidence="2 3" key="1">
    <citation type="journal article" date="2016" name="Environ. Microbiol.">
        <title>New Methyloceanibacter diversity from North Sea sediments includes methanotroph containing solely the soluble methane monooxygenase.</title>
        <authorList>
            <person name="Vekeman B."/>
            <person name="Kerckhof F.M."/>
            <person name="Cremers G."/>
            <person name="de Vos P."/>
            <person name="Vandamme P."/>
            <person name="Boon N."/>
            <person name="Op den Camp H.J."/>
            <person name="Heylen K."/>
        </authorList>
    </citation>
    <scope>NUCLEOTIDE SEQUENCE [LARGE SCALE GENOMIC DNA]</scope>
    <source>
        <strain evidence="2 3">R-67176</strain>
    </source>
</reference>
<sequence>MRALFTAALVIVAETALACTFDAECPLSERCLKRPGQKTGHCGNYDSGLREPLSLDAPEKNLCSEDSDCGIGGTCLAVGGLYGTCVGM</sequence>
<dbReference type="Proteomes" id="UP000094172">
    <property type="component" value="Unassembled WGS sequence"/>
</dbReference>
<comment type="caution">
    <text evidence="2">The sequence shown here is derived from an EMBL/GenBank/DDBJ whole genome shotgun (WGS) entry which is preliminary data.</text>
</comment>
<evidence type="ECO:0008006" key="4">
    <source>
        <dbReference type="Google" id="ProtNLM"/>
    </source>
</evidence>
<keyword evidence="3" id="KW-1185">Reference proteome</keyword>
<name>A0A1E3VSJ0_9HYPH</name>
<evidence type="ECO:0000313" key="2">
    <source>
        <dbReference type="EMBL" id="ODR96498.1"/>
    </source>
</evidence>
<evidence type="ECO:0000313" key="3">
    <source>
        <dbReference type="Proteomes" id="UP000094172"/>
    </source>
</evidence>
<feature type="signal peptide" evidence="1">
    <location>
        <begin position="1"/>
        <end position="18"/>
    </location>
</feature>
<keyword evidence="1" id="KW-0732">Signal</keyword>
<dbReference type="STRING" id="1774970.AUC70_14540"/>
<gene>
    <name evidence="2" type="ORF">AUC70_14540</name>
</gene>
<proteinExistence type="predicted"/>